<dbReference type="GO" id="GO:0004197">
    <property type="term" value="F:cysteine-type endopeptidase activity"/>
    <property type="evidence" value="ECO:0007669"/>
    <property type="project" value="InterPro"/>
</dbReference>
<evidence type="ECO:0000313" key="13">
    <source>
        <dbReference type="Proteomes" id="UP001292079"/>
    </source>
</evidence>
<dbReference type="InterPro" id="IPR000169">
    <property type="entry name" value="Pept_cys_AS"/>
</dbReference>
<protein>
    <recommendedName>
        <fullName evidence="9">Cathepsin B-like cysteine proteinase</fullName>
    </recommendedName>
</protein>
<dbReference type="PROSITE" id="PS00639">
    <property type="entry name" value="THIOL_PROTEASE_HIS"/>
    <property type="match status" value="1"/>
</dbReference>
<dbReference type="CDD" id="cd02620">
    <property type="entry name" value="Peptidase_C1A_CathepsinB"/>
    <property type="match status" value="1"/>
</dbReference>
<evidence type="ECO:0000256" key="2">
    <source>
        <dbReference type="ARBA" id="ARBA00022670"/>
    </source>
</evidence>
<keyword evidence="3 10" id="KW-0732">Signal</keyword>
<evidence type="ECO:0000256" key="9">
    <source>
        <dbReference type="ARBA" id="ARBA00073107"/>
    </source>
</evidence>
<dbReference type="SMART" id="SM00645">
    <property type="entry name" value="Pept_C1"/>
    <property type="match status" value="1"/>
</dbReference>
<keyword evidence="7" id="KW-1015">Disulfide bond</keyword>
<dbReference type="SUPFAM" id="SSF54001">
    <property type="entry name" value="Cysteine proteinases"/>
    <property type="match status" value="1"/>
</dbReference>
<keyword evidence="6" id="KW-0865">Zymogen</keyword>
<comment type="function">
    <text evidence="8">Thiol protease. Has a role as a digestive enzyme.</text>
</comment>
<reference evidence="12" key="2">
    <citation type="journal article" date="2023" name="Infect Dis Poverty">
        <title>Chromosome-scale genome of the human blood fluke Schistosoma mekongi and its implications for public health.</title>
        <authorList>
            <person name="Zhou M."/>
            <person name="Xu L."/>
            <person name="Xu D."/>
            <person name="Chen W."/>
            <person name="Khan J."/>
            <person name="Hu Y."/>
            <person name="Huang H."/>
            <person name="Wei H."/>
            <person name="Zhang Y."/>
            <person name="Chusongsang P."/>
            <person name="Tanasarnprasert K."/>
            <person name="Hu X."/>
            <person name="Limpanont Y."/>
            <person name="Lv Z."/>
        </authorList>
    </citation>
    <scope>NUCLEOTIDE SEQUENCE</scope>
    <source>
        <strain evidence="12">LV_2022a</strain>
    </source>
</reference>
<dbReference type="Pfam" id="PF00112">
    <property type="entry name" value="Peptidase_C1"/>
    <property type="match status" value="1"/>
</dbReference>
<reference evidence="12" key="1">
    <citation type="submission" date="2022-04" db="EMBL/GenBank/DDBJ databases">
        <authorList>
            <person name="Xu L."/>
            <person name="Lv Z."/>
        </authorList>
    </citation>
    <scope>NUCLEOTIDE SEQUENCE</scope>
    <source>
        <strain evidence="12">LV_2022a</strain>
    </source>
</reference>
<dbReference type="InterPro" id="IPR025660">
    <property type="entry name" value="Pept_his_AS"/>
</dbReference>
<feature type="signal peptide" evidence="10">
    <location>
        <begin position="1"/>
        <end position="20"/>
    </location>
</feature>
<dbReference type="Pfam" id="PF08127">
    <property type="entry name" value="Propeptide_C1"/>
    <property type="match status" value="1"/>
</dbReference>
<dbReference type="InterPro" id="IPR013128">
    <property type="entry name" value="Peptidase_C1A"/>
</dbReference>
<evidence type="ECO:0000313" key="12">
    <source>
        <dbReference type="EMBL" id="KAK4470674.1"/>
    </source>
</evidence>
<proteinExistence type="inferred from homology"/>
<dbReference type="FunFam" id="3.90.70.10:FF:000031">
    <property type="entry name" value="Cathepsin B"/>
    <property type="match status" value="1"/>
</dbReference>
<evidence type="ECO:0000256" key="1">
    <source>
        <dbReference type="ARBA" id="ARBA00008455"/>
    </source>
</evidence>
<feature type="domain" description="Peptidase C1A papain C-terminal" evidence="11">
    <location>
        <begin position="112"/>
        <end position="360"/>
    </location>
</feature>
<dbReference type="EMBL" id="JALJAT010000004">
    <property type="protein sequence ID" value="KAK4470674.1"/>
    <property type="molecule type" value="Genomic_DNA"/>
</dbReference>
<evidence type="ECO:0000256" key="8">
    <source>
        <dbReference type="ARBA" id="ARBA00055576"/>
    </source>
</evidence>
<dbReference type="Proteomes" id="UP001292079">
    <property type="component" value="Unassembled WGS sequence"/>
</dbReference>
<evidence type="ECO:0000256" key="7">
    <source>
        <dbReference type="ARBA" id="ARBA00023157"/>
    </source>
</evidence>
<organism evidence="12 13">
    <name type="scientific">Schistosoma mekongi</name>
    <name type="common">Parasitic worm</name>
    <dbReference type="NCBI Taxonomy" id="38744"/>
    <lineage>
        <taxon>Eukaryota</taxon>
        <taxon>Metazoa</taxon>
        <taxon>Spiralia</taxon>
        <taxon>Lophotrochozoa</taxon>
        <taxon>Platyhelminthes</taxon>
        <taxon>Trematoda</taxon>
        <taxon>Digenea</taxon>
        <taxon>Strigeidida</taxon>
        <taxon>Schistosomatoidea</taxon>
        <taxon>Schistosomatidae</taxon>
        <taxon>Schistosoma</taxon>
    </lineage>
</organism>
<comment type="caution">
    <text evidence="12">The sequence shown here is derived from an EMBL/GenBank/DDBJ whole genome shotgun (WGS) entry which is preliminary data.</text>
</comment>
<keyword evidence="5" id="KW-0788">Thiol protease</keyword>
<dbReference type="InterPro" id="IPR038765">
    <property type="entry name" value="Papain-like_cys_pep_sf"/>
</dbReference>
<keyword evidence="2" id="KW-0645">Protease</keyword>
<sequence length="365" mass="41261">MYWYNYYLLLCYVIIPLCYALNYNDYDDDGGDDVGDDDDGDDVRLKIPMYQPLSKELIHYINYKANTTWKAGPTKRFKTVSDIRRILGSGPDPNGGHLKRLYTGCSYTLNELPKSFDARKEWPHCPSISEIRDQSSCGSCWAFGAVEAMSDRICIESKGKYKPFLSAENLVSCCTSCGMGCNGGFPHSAWLYWKNQGIVTGDLYNTTNSCQPYEFPPCEHHTVGPLPKCDSDVETPPCKKTCQEGYNIPYDKDKWYGKKVYRVASNQEAIMEELMKHGPVEVDFEVYADFPNYKSGIYQHVSGGILGGHAVRLLGWGEENNVPYWLIANSWNTDWGDNGYFKIIRGKNECGIESDVNAGIPKIKN</sequence>
<comment type="similarity">
    <text evidence="1">Belongs to the peptidase C1 family.</text>
</comment>
<keyword evidence="4" id="KW-0378">Hydrolase</keyword>
<dbReference type="PROSITE" id="PS00139">
    <property type="entry name" value="THIOL_PROTEASE_CYS"/>
    <property type="match status" value="1"/>
</dbReference>
<dbReference type="PROSITE" id="PS00640">
    <property type="entry name" value="THIOL_PROTEASE_ASN"/>
    <property type="match status" value="1"/>
</dbReference>
<name>A0AAE1ZC30_SCHME</name>
<gene>
    <name evidence="12" type="ORF">MN116_005638</name>
</gene>
<feature type="chain" id="PRO_5042157239" description="Cathepsin B-like cysteine proteinase" evidence="10">
    <location>
        <begin position="21"/>
        <end position="365"/>
    </location>
</feature>
<evidence type="ECO:0000256" key="6">
    <source>
        <dbReference type="ARBA" id="ARBA00023145"/>
    </source>
</evidence>
<dbReference type="PRINTS" id="PR00705">
    <property type="entry name" value="PAPAIN"/>
</dbReference>
<evidence type="ECO:0000259" key="11">
    <source>
        <dbReference type="SMART" id="SM00645"/>
    </source>
</evidence>
<dbReference type="InterPro" id="IPR025661">
    <property type="entry name" value="Pept_asp_AS"/>
</dbReference>
<evidence type="ECO:0000256" key="10">
    <source>
        <dbReference type="SAM" id="SignalP"/>
    </source>
</evidence>
<evidence type="ECO:0000256" key="3">
    <source>
        <dbReference type="ARBA" id="ARBA00022729"/>
    </source>
</evidence>
<dbReference type="GO" id="GO:0006508">
    <property type="term" value="P:proteolysis"/>
    <property type="evidence" value="ECO:0007669"/>
    <property type="project" value="UniProtKB-KW"/>
</dbReference>
<evidence type="ECO:0000256" key="4">
    <source>
        <dbReference type="ARBA" id="ARBA00022801"/>
    </source>
</evidence>
<accession>A0AAE1ZC30</accession>
<dbReference type="AlphaFoldDB" id="A0AAE1ZC30"/>
<dbReference type="InterPro" id="IPR000668">
    <property type="entry name" value="Peptidase_C1A_C"/>
</dbReference>
<dbReference type="PANTHER" id="PTHR12411">
    <property type="entry name" value="CYSTEINE PROTEASE FAMILY C1-RELATED"/>
    <property type="match status" value="1"/>
</dbReference>
<keyword evidence="13" id="KW-1185">Reference proteome</keyword>
<dbReference type="Gene3D" id="3.90.70.10">
    <property type="entry name" value="Cysteine proteinases"/>
    <property type="match status" value="1"/>
</dbReference>
<evidence type="ECO:0000256" key="5">
    <source>
        <dbReference type="ARBA" id="ARBA00022807"/>
    </source>
</evidence>
<dbReference type="InterPro" id="IPR012599">
    <property type="entry name" value="Propeptide_C1A"/>
</dbReference>